<dbReference type="PROSITE" id="PS50893">
    <property type="entry name" value="ABC_TRANSPORTER_2"/>
    <property type="match status" value="2"/>
</dbReference>
<reference evidence="6" key="1">
    <citation type="submission" date="2021-03" db="EMBL/GenBank/DDBJ databases">
        <title>Leucobacter chromiisoli sp. nov., isolated from chromium-containing soil of chemical plant.</title>
        <authorList>
            <person name="Xu Z."/>
        </authorList>
    </citation>
    <scope>NUCLEOTIDE SEQUENCE</scope>
    <source>
        <strain evidence="6">S27</strain>
    </source>
</reference>
<dbReference type="InterPro" id="IPR003593">
    <property type="entry name" value="AAA+_ATPase"/>
</dbReference>
<gene>
    <name evidence="6" type="ORF">J4H92_02970</name>
</gene>
<dbReference type="CDD" id="cd03221">
    <property type="entry name" value="ABCF_EF-3"/>
    <property type="match status" value="1"/>
</dbReference>
<dbReference type="PROSITE" id="PS00211">
    <property type="entry name" value="ABC_TRANSPORTER_1"/>
    <property type="match status" value="2"/>
</dbReference>
<feature type="compositionally biased region" description="Basic and acidic residues" evidence="4">
    <location>
        <begin position="366"/>
        <end position="376"/>
    </location>
</feature>
<dbReference type="AlphaFoldDB" id="A0A939S534"/>
<accession>A0A939S534</accession>
<feature type="domain" description="ABC transporter" evidence="5">
    <location>
        <begin position="19"/>
        <end position="273"/>
    </location>
</feature>
<keyword evidence="3 6" id="KW-0067">ATP-binding</keyword>
<dbReference type="InterPro" id="IPR050611">
    <property type="entry name" value="ABCF"/>
</dbReference>
<evidence type="ECO:0000256" key="3">
    <source>
        <dbReference type="ARBA" id="ARBA00022840"/>
    </source>
</evidence>
<sequence>MPSAPFGGSPAGCAAAQAVVVRDLSVAYAGRTVLDGVGFTAPPGRRVALVGENGAGKSTLLRAIAGRLPPNAERGGDIARPADLIWLDQEPSFGEARTVAEALAGALAPLREAVRELERLASRLGDPAAAVSHAERYAELLEWAEAHDAWDADRRALLLAEEFGIAGIDPLRPVAELSGGQRSRLAFATALTRRPDALLLDEPTNHLDDAALELLARRLGELGGVVLFASHDRVFLDEAATELIDLDPGVVGAEGVVGPESDGAGTGVPGSGAGSGAGSGFVVSGVRRFGGGWSAYEGERSAARERWEQRYAAEQEELKRLRAAASIGSGSIAHNRGPRDNDKFIYRFKGANVDRALARRKKDAERRLAEAEEKQVRKPPPLLSLSASLLQGPGARAARSSPGPVIEARDLRVAGRLALPELSVSSGEHVLVTGPNGAGKSTLLGAIAGRIPLDAGELRVSARRVGELTQDPRFEHPERSPQQLYEPFERRGAPPLAHLGLLRSRDAARPLHELSVGQRRRFALALLVASEPELLLLDEPTNHISLALAGELEAAIAASPGTILVASHDRWLRRRWAGREVRLGAE</sequence>
<dbReference type="GO" id="GO:0005524">
    <property type="term" value="F:ATP binding"/>
    <property type="evidence" value="ECO:0007669"/>
    <property type="project" value="UniProtKB-KW"/>
</dbReference>
<name>A0A939S534_9MICO</name>
<dbReference type="Gene3D" id="3.40.50.300">
    <property type="entry name" value="P-loop containing nucleotide triphosphate hydrolases"/>
    <property type="match status" value="2"/>
</dbReference>
<feature type="domain" description="ABC transporter" evidence="5">
    <location>
        <begin position="400"/>
        <end position="585"/>
    </location>
</feature>
<comment type="caution">
    <text evidence="6">The sequence shown here is derived from an EMBL/GenBank/DDBJ whole genome shotgun (WGS) entry which is preliminary data.</text>
</comment>
<dbReference type="InterPro" id="IPR027417">
    <property type="entry name" value="P-loop_NTPase"/>
</dbReference>
<evidence type="ECO:0000313" key="7">
    <source>
        <dbReference type="Proteomes" id="UP000664382"/>
    </source>
</evidence>
<protein>
    <submittedName>
        <fullName evidence="6">ABC-F family ATP-binding cassette domain-containing protein</fullName>
    </submittedName>
</protein>
<evidence type="ECO:0000313" key="6">
    <source>
        <dbReference type="EMBL" id="MBO1900909.1"/>
    </source>
</evidence>
<proteinExistence type="predicted"/>
<feature type="region of interest" description="Disordered" evidence="4">
    <location>
        <begin position="366"/>
        <end position="387"/>
    </location>
</feature>
<dbReference type="PANTHER" id="PTHR19211">
    <property type="entry name" value="ATP-BINDING TRANSPORT PROTEIN-RELATED"/>
    <property type="match status" value="1"/>
</dbReference>
<dbReference type="Proteomes" id="UP000664382">
    <property type="component" value="Unassembled WGS sequence"/>
</dbReference>
<dbReference type="EMBL" id="JAGDYM010000004">
    <property type="protein sequence ID" value="MBO1900909.1"/>
    <property type="molecule type" value="Genomic_DNA"/>
</dbReference>
<dbReference type="SUPFAM" id="SSF52540">
    <property type="entry name" value="P-loop containing nucleoside triphosphate hydrolases"/>
    <property type="match status" value="2"/>
</dbReference>
<dbReference type="InterPro" id="IPR017871">
    <property type="entry name" value="ABC_transporter-like_CS"/>
</dbReference>
<dbReference type="GO" id="GO:0016887">
    <property type="term" value="F:ATP hydrolysis activity"/>
    <property type="evidence" value="ECO:0007669"/>
    <property type="project" value="InterPro"/>
</dbReference>
<dbReference type="SMART" id="SM00382">
    <property type="entry name" value="AAA"/>
    <property type="match status" value="2"/>
</dbReference>
<dbReference type="Pfam" id="PF00005">
    <property type="entry name" value="ABC_tran"/>
    <property type="match status" value="2"/>
</dbReference>
<dbReference type="InterPro" id="IPR003439">
    <property type="entry name" value="ABC_transporter-like_ATP-bd"/>
</dbReference>
<keyword evidence="2" id="KW-0547">Nucleotide-binding</keyword>
<evidence type="ECO:0000256" key="1">
    <source>
        <dbReference type="ARBA" id="ARBA00022737"/>
    </source>
</evidence>
<organism evidence="6 7">
    <name type="scientific">Leucobacter weissii</name>
    <dbReference type="NCBI Taxonomy" id="1983706"/>
    <lineage>
        <taxon>Bacteria</taxon>
        <taxon>Bacillati</taxon>
        <taxon>Actinomycetota</taxon>
        <taxon>Actinomycetes</taxon>
        <taxon>Micrococcales</taxon>
        <taxon>Microbacteriaceae</taxon>
        <taxon>Leucobacter</taxon>
    </lineage>
</organism>
<dbReference type="PANTHER" id="PTHR19211:SF14">
    <property type="entry name" value="ATP-BINDING CASSETTE SUB-FAMILY F MEMBER 1"/>
    <property type="match status" value="1"/>
</dbReference>
<keyword evidence="7" id="KW-1185">Reference proteome</keyword>
<evidence type="ECO:0000259" key="5">
    <source>
        <dbReference type="PROSITE" id="PS50893"/>
    </source>
</evidence>
<evidence type="ECO:0000256" key="4">
    <source>
        <dbReference type="SAM" id="MobiDB-lite"/>
    </source>
</evidence>
<evidence type="ECO:0000256" key="2">
    <source>
        <dbReference type="ARBA" id="ARBA00022741"/>
    </source>
</evidence>
<keyword evidence="1" id="KW-0677">Repeat</keyword>